<organism evidence="4 5">
    <name type="scientific">Flammeovirga kamogawensis</name>
    <dbReference type="NCBI Taxonomy" id="373891"/>
    <lineage>
        <taxon>Bacteria</taxon>
        <taxon>Pseudomonadati</taxon>
        <taxon>Bacteroidota</taxon>
        <taxon>Cytophagia</taxon>
        <taxon>Cytophagales</taxon>
        <taxon>Flammeovirgaceae</taxon>
        <taxon>Flammeovirga</taxon>
    </lineage>
</organism>
<dbReference type="Pfam" id="PF13505">
    <property type="entry name" value="OMP_b-brl"/>
    <property type="match status" value="1"/>
</dbReference>
<evidence type="ECO:0000259" key="3">
    <source>
        <dbReference type="Pfam" id="PF13505"/>
    </source>
</evidence>
<feature type="domain" description="Outer membrane protein beta-barrel" evidence="3">
    <location>
        <begin position="12"/>
        <end position="202"/>
    </location>
</feature>
<proteinExistence type="predicted"/>
<name>A0ABX8H2N7_9BACT</name>
<keyword evidence="1 2" id="KW-0732">Signal</keyword>
<dbReference type="RefSeq" id="WP_144076328.1">
    <property type="nucleotide sequence ID" value="NZ_CP076129.1"/>
</dbReference>
<gene>
    <name evidence="4" type="ORF">KM029_23935</name>
</gene>
<dbReference type="Gene3D" id="2.40.160.20">
    <property type="match status" value="1"/>
</dbReference>
<keyword evidence="5" id="KW-1185">Reference proteome</keyword>
<dbReference type="Proteomes" id="UP000682802">
    <property type="component" value="Chromosome 2"/>
</dbReference>
<dbReference type="InterPro" id="IPR011250">
    <property type="entry name" value="OMP/PagP_B-barrel"/>
</dbReference>
<reference evidence="4 5" key="1">
    <citation type="submission" date="2021-05" db="EMBL/GenBank/DDBJ databases">
        <title>Comparative genomic studies on the polysaccharide-degrading batcterial strains of the Flammeovirga genus.</title>
        <authorList>
            <person name="Zewei F."/>
            <person name="Zheng Z."/>
            <person name="Yu L."/>
            <person name="Ruyue G."/>
            <person name="Yanhong M."/>
            <person name="Yuanyuan C."/>
            <person name="Jingyan G."/>
            <person name="Wenjun H."/>
        </authorList>
    </citation>
    <scope>NUCLEOTIDE SEQUENCE [LARGE SCALE GENOMIC DNA]</scope>
    <source>
        <strain evidence="4 5">YS10</strain>
    </source>
</reference>
<dbReference type="EMBL" id="CP076129">
    <property type="protein sequence ID" value="QWG09657.1"/>
    <property type="molecule type" value="Genomic_DNA"/>
</dbReference>
<evidence type="ECO:0000313" key="5">
    <source>
        <dbReference type="Proteomes" id="UP000682802"/>
    </source>
</evidence>
<feature type="signal peptide" evidence="2">
    <location>
        <begin position="1"/>
        <end position="24"/>
    </location>
</feature>
<protein>
    <submittedName>
        <fullName evidence="4">Porin family protein</fullName>
    </submittedName>
</protein>
<evidence type="ECO:0000256" key="1">
    <source>
        <dbReference type="ARBA" id="ARBA00022729"/>
    </source>
</evidence>
<evidence type="ECO:0000256" key="2">
    <source>
        <dbReference type="SAM" id="SignalP"/>
    </source>
</evidence>
<evidence type="ECO:0000313" key="4">
    <source>
        <dbReference type="EMBL" id="QWG09657.1"/>
    </source>
</evidence>
<sequence>MLNLFFKSFFVFVFIFMCTATTQAQKIDFIVNYSKTNSVGDVHQMSLNGVGIDIRKNFSKIPISIGVASSYNFSEKELTSEINSPIPDSDLKNFVIVPFQLNVHYNFNRRGIISPFIGFGGSGYFIEQGYMISHYALDPNGNNNVKEIKASSVSFGFIGEIGFTTSFFDRINPFFSLKYNYVPTNEFNINYSNISVNCGLSF</sequence>
<feature type="chain" id="PRO_5045737742" evidence="2">
    <location>
        <begin position="25"/>
        <end position="202"/>
    </location>
</feature>
<accession>A0ABX8H2N7</accession>
<dbReference type="InterPro" id="IPR027385">
    <property type="entry name" value="Beta-barrel_OMP"/>
</dbReference>
<dbReference type="SUPFAM" id="SSF56925">
    <property type="entry name" value="OMPA-like"/>
    <property type="match status" value="1"/>
</dbReference>